<dbReference type="Gene3D" id="3.90.470.20">
    <property type="entry name" value="4'-phosphopantetheinyl transferase domain"/>
    <property type="match status" value="1"/>
</dbReference>
<keyword evidence="11" id="KW-1185">Reference proteome</keyword>
<dbReference type="RefSeq" id="WP_069702665.1">
    <property type="nucleotide sequence ID" value="NZ_MJAT01000035.1"/>
</dbReference>
<evidence type="ECO:0000256" key="7">
    <source>
        <dbReference type="ARBA" id="ARBA00023160"/>
    </source>
</evidence>
<proteinExistence type="inferred from homology"/>
<dbReference type="GO" id="GO:0006633">
    <property type="term" value="P:fatty acid biosynthetic process"/>
    <property type="evidence" value="ECO:0007669"/>
    <property type="project" value="UniProtKB-UniRule"/>
</dbReference>
<dbReference type="EMBL" id="MJAT01000035">
    <property type="protein sequence ID" value="OEH84930.1"/>
    <property type="molecule type" value="Genomic_DNA"/>
</dbReference>
<reference evidence="10 11" key="1">
    <citation type="submission" date="2016-09" db="EMBL/GenBank/DDBJ databases">
        <title>Desulfuribacillus arsenicus sp. nov., an obligately anaerobic, dissimilatory arsenic- and antimonate-reducing bacterium isolated from anoxic sediments.</title>
        <authorList>
            <person name="Abin C.A."/>
            <person name="Hollibaugh J.T."/>
        </authorList>
    </citation>
    <scope>NUCLEOTIDE SEQUENCE [LARGE SCALE GENOMIC DNA]</scope>
    <source>
        <strain evidence="10 11">MLFW-2</strain>
    </source>
</reference>
<dbReference type="EC" id="2.7.8.7" evidence="8"/>
<keyword evidence="4 8" id="KW-0276">Fatty acid metabolism</keyword>
<evidence type="ECO:0000256" key="3">
    <source>
        <dbReference type="ARBA" id="ARBA00022723"/>
    </source>
</evidence>
<dbReference type="NCBIfam" id="TIGR00516">
    <property type="entry name" value="acpS"/>
    <property type="match status" value="1"/>
</dbReference>
<evidence type="ECO:0000256" key="8">
    <source>
        <dbReference type="HAMAP-Rule" id="MF_00101"/>
    </source>
</evidence>
<keyword evidence="8" id="KW-0963">Cytoplasm</keyword>
<comment type="similarity">
    <text evidence="8">Belongs to the P-Pant transferase superfamily. AcpS family.</text>
</comment>
<evidence type="ECO:0000256" key="4">
    <source>
        <dbReference type="ARBA" id="ARBA00022832"/>
    </source>
</evidence>
<evidence type="ECO:0000256" key="2">
    <source>
        <dbReference type="ARBA" id="ARBA00022679"/>
    </source>
</evidence>
<comment type="subcellular location">
    <subcellularLocation>
        <location evidence="8">Cytoplasm</location>
    </subcellularLocation>
</comment>
<comment type="caution">
    <text evidence="10">The sequence shown here is derived from an EMBL/GenBank/DDBJ whole genome shotgun (WGS) entry which is preliminary data.</text>
</comment>
<protein>
    <recommendedName>
        <fullName evidence="8">Holo-[acyl-carrier-protein] synthase</fullName>
        <shortName evidence="8">Holo-ACP synthase</shortName>
        <ecNumber evidence="8">2.7.8.7</ecNumber>
    </recommendedName>
    <alternativeName>
        <fullName evidence="8">4'-phosphopantetheinyl transferase AcpS</fullName>
    </alternativeName>
</protein>
<dbReference type="InterPro" id="IPR037143">
    <property type="entry name" value="4-PPantetheinyl_Trfase_dom_sf"/>
</dbReference>
<dbReference type="InterPro" id="IPR002582">
    <property type="entry name" value="ACPS"/>
</dbReference>
<keyword evidence="2 8" id="KW-0808">Transferase</keyword>
<dbReference type="STRING" id="1390249.BHU72_06985"/>
<gene>
    <name evidence="8" type="primary">acpS</name>
    <name evidence="10" type="ORF">BHU72_06985</name>
</gene>
<accession>A0A1E5L462</accession>
<evidence type="ECO:0000256" key="6">
    <source>
        <dbReference type="ARBA" id="ARBA00023098"/>
    </source>
</evidence>
<dbReference type="GO" id="GO:0005737">
    <property type="term" value="C:cytoplasm"/>
    <property type="evidence" value="ECO:0007669"/>
    <property type="project" value="UniProtKB-SubCell"/>
</dbReference>
<dbReference type="Proteomes" id="UP000095255">
    <property type="component" value="Unassembled WGS sequence"/>
</dbReference>
<evidence type="ECO:0000313" key="11">
    <source>
        <dbReference type="Proteomes" id="UP000095255"/>
    </source>
</evidence>
<keyword evidence="3 8" id="KW-0479">Metal-binding</keyword>
<dbReference type="HAMAP" id="MF_00101">
    <property type="entry name" value="AcpS"/>
    <property type="match status" value="1"/>
</dbReference>
<organism evidence="10 11">
    <name type="scientific">Desulfuribacillus stibiiarsenatis</name>
    <dbReference type="NCBI Taxonomy" id="1390249"/>
    <lineage>
        <taxon>Bacteria</taxon>
        <taxon>Bacillati</taxon>
        <taxon>Bacillota</taxon>
        <taxon>Desulfuribacillia</taxon>
        <taxon>Desulfuribacillales</taxon>
        <taxon>Desulfuribacillaceae</taxon>
        <taxon>Desulfuribacillus</taxon>
    </lineage>
</organism>
<comment type="cofactor">
    <cofactor evidence="8">
        <name>Mg(2+)</name>
        <dbReference type="ChEBI" id="CHEBI:18420"/>
    </cofactor>
</comment>
<sequence length="127" mass="13970">MIVGIGLDIADIERITKACGKQPQAFVKRILSEREFEEFQQLPSESRKYEYLAGRFAAKEALAKAFGTGIGKVSFCDLVILKDAYGKPVVTLEGNAKELARELEVTAVWVSITHDKGLAIAQAILEK</sequence>
<evidence type="ECO:0000259" key="9">
    <source>
        <dbReference type="Pfam" id="PF01648"/>
    </source>
</evidence>
<evidence type="ECO:0000256" key="1">
    <source>
        <dbReference type="ARBA" id="ARBA00022516"/>
    </source>
</evidence>
<dbReference type="InterPro" id="IPR008278">
    <property type="entry name" value="4-PPantetheinyl_Trfase_dom"/>
</dbReference>
<dbReference type="InterPro" id="IPR004568">
    <property type="entry name" value="Ppantetheine-prot_Trfase_dom"/>
</dbReference>
<comment type="function">
    <text evidence="8">Transfers the 4'-phosphopantetheine moiety from coenzyme A to a Ser of acyl-carrier-protein.</text>
</comment>
<dbReference type="Pfam" id="PF01648">
    <property type="entry name" value="ACPS"/>
    <property type="match status" value="1"/>
</dbReference>
<feature type="binding site" evidence="8">
    <location>
        <position position="60"/>
    </location>
    <ligand>
        <name>Mg(2+)</name>
        <dbReference type="ChEBI" id="CHEBI:18420"/>
    </ligand>
</feature>
<keyword evidence="7 8" id="KW-0275">Fatty acid biosynthesis</keyword>
<feature type="binding site" evidence="8">
    <location>
        <position position="8"/>
    </location>
    <ligand>
        <name>Mg(2+)</name>
        <dbReference type="ChEBI" id="CHEBI:18420"/>
    </ligand>
</feature>
<dbReference type="GO" id="GO:0000287">
    <property type="term" value="F:magnesium ion binding"/>
    <property type="evidence" value="ECO:0007669"/>
    <property type="project" value="UniProtKB-UniRule"/>
</dbReference>
<dbReference type="NCBIfam" id="TIGR00556">
    <property type="entry name" value="pantethn_trn"/>
    <property type="match status" value="1"/>
</dbReference>
<name>A0A1E5L462_9FIRM</name>
<keyword evidence="5 8" id="KW-0460">Magnesium</keyword>
<evidence type="ECO:0000256" key="5">
    <source>
        <dbReference type="ARBA" id="ARBA00022842"/>
    </source>
</evidence>
<dbReference type="AlphaFoldDB" id="A0A1E5L462"/>
<dbReference type="OrthoDB" id="517356at2"/>
<dbReference type="GO" id="GO:0008897">
    <property type="term" value="F:holo-[acyl-carrier-protein] synthase activity"/>
    <property type="evidence" value="ECO:0007669"/>
    <property type="project" value="UniProtKB-UniRule"/>
</dbReference>
<feature type="domain" description="4'-phosphopantetheinyl transferase" evidence="9">
    <location>
        <begin position="4"/>
        <end position="105"/>
    </location>
</feature>
<dbReference type="SUPFAM" id="SSF56214">
    <property type="entry name" value="4'-phosphopantetheinyl transferase"/>
    <property type="match status" value="1"/>
</dbReference>
<comment type="catalytic activity">
    <reaction evidence="8">
        <text>apo-[ACP] + CoA = holo-[ACP] + adenosine 3',5'-bisphosphate + H(+)</text>
        <dbReference type="Rhea" id="RHEA:12068"/>
        <dbReference type="Rhea" id="RHEA-COMP:9685"/>
        <dbReference type="Rhea" id="RHEA-COMP:9690"/>
        <dbReference type="ChEBI" id="CHEBI:15378"/>
        <dbReference type="ChEBI" id="CHEBI:29999"/>
        <dbReference type="ChEBI" id="CHEBI:57287"/>
        <dbReference type="ChEBI" id="CHEBI:58343"/>
        <dbReference type="ChEBI" id="CHEBI:64479"/>
        <dbReference type="EC" id="2.7.8.7"/>
    </reaction>
</comment>
<keyword evidence="6 8" id="KW-0443">Lipid metabolism</keyword>
<evidence type="ECO:0000313" key="10">
    <source>
        <dbReference type="EMBL" id="OEH84930.1"/>
    </source>
</evidence>
<keyword evidence="1 8" id="KW-0444">Lipid biosynthesis</keyword>